<dbReference type="InterPro" id="IPR000073">
    <property type="entry name" value="AB_hydrolase_1"/>
</dbReference>
<dbReference type="EMBL" id="CP045725">
    <property type="protein sequence ID" value="QGF23046.1"/>
    <property type="molecule type" value="Genomic_DNA"/>
</dbReference>
<dbReference type="Pfam" id="PF00561">
    <property type="entry name" value="Abhydrolase_1"/>
    <property type="match status" value="1"/>
</dbReference>
<reference evidence="2 3" key="1">
    <citation type="submission" date="2019-10" db="EMBL/GenBank/DDBJ databases">
        <title>Genomic analysis of Raineyella sp. CBA3103.</title>
        <authorList>
            <person name="Roh S.W."/>
        </authorList>
    </citation>
    <scope>NUCLEOTIDE SEQUENCE [LARGE SCALE GENOMIC DNA]</scope>
    <source>
        <strain evidence="2 3">CBA3103</strain>
    </source>
</reference>
<dbReference type="Proteomes" id="UP000386847">
    <property type="component" value="Chromosome"/>
</dbReference>
<evidence type="ECO:0000313" key="2">
    <source>
        <dbReference type="EMBL" id="QGF23046.1"/>
    </source>
</evidence>
<name>A0A5Q2FFI9_9ACTN</name>
<dbReference type="InterPro" id="IPR029058">
    <property type="entry name" value="AB_hydrolase_fold"/>
</dbReference>
<organism evidence="2 3">
    <name type="scientific">Raineyella fluvialis</name>
    <dbReference type="NCBI Taxonomy" id="2662261"/>
    <lineage>
        <taxon>Bacteria</taxon>
        <taxon>Bacillati</taxon>
        <taxon>Actinomycetota</taxon>
        <taxon>Actinomycetes</taxon>
        <taxon>Propionibacteriales</taxon>
        <taxon>Propionibacteriaceae</taxon>
        <taxon>Raineyella</taxon>
    </lineage>
</organism>
<dbReference type="InterPro" id="IPR050471">
    <property type="entry name" value="AB_hydrolase"/>
</dbReference>
<accession>A0A5Q2FFI9</accession>
<dbReference type="KEGG" id="rain:Rai3103_04495"/>
<keyword evidence="3" id="KW-1185">Reference proteome</keyword>
<protein>
    <submittedName>
        <fullName evidence="2">Alpha/beta fold hydrolase</fullName>
    </submittedName>
</protein>
<dbReference type="PANTHER" id="PTHR43433:SF5">
    <property type="entry name" value="AB HYDROLASE-1 DOMAIN-CONTAINING PROTEIN"/>
    <property type="match status" value="1"/>
</dbReference>
<dbReference type="RefSeq" id="WP_153571573.1">
    <property type="nucleotide sequence ID" value="NZ_CP045725.1"/>
</dbReference>
<evidence type="ECO:0000313" key="3">
    <source>
        <dbReference type="Proteomes" id="UP000386847"/>
    </source>
</evidence>
<dbReference type="GO" id="GO:0046503">
    <property type="term" value="P:glycerolipid catabolic process"/>
    <property type="evidence" value="ECO:0007669"/>
    <property type="project" value="TreeGrafter"/>
</dbReference>
<gene>
    <name evidence="2" type="ORF">Rai3103_04495</name>
</gene>
<evidence type="ECO:0000259" key="1">
    <source>
        <dbReference type="Pfam" id="PF00561"/>
    </source>
</evidence>
<dbReference type="AlphaFoldDB" id="A0A5Q2FFI9"/>
<sequence length="279" mass="29742">MDTEAGPYTGERRVRLADAELEATVSGVGEPVLVIPTAVNPYELAPLAGLIIGSGRYRVIQYGRRGSGASSPAERPATIDGEAADAAALLRSLGIARTHVIGASYSSAIALALASAHPDLVATLAVHEPPPMFVPAKEDFLAANRSLLQSRDERGARATLEAFEDRLDGPTWREDLERFTPGSVSAVEREADLFFDHDIPALMSWRFDAEQARTIECPVLSLGGSGSGPWFAEVHTVLAEWLPHALTVVLDGADHSMMLNRAPQVAALITGFLGEHAMV</sequence>
<dbReference type="PANTHER" id="PTHR43433">
    <property type="entry name" value="HYDROLASE, ALPHA/BETA FOLD FAMILY PROTEIN"/>
    <property type="match status" value="1"/>
</dbReference>
<dbReference type="GO" id="GO:0004806">
    <property type="term" value="F:triacylglycerol lipase activity"/>
    <property type="evidence" value="ECO:0007669"/>
    <property type="project" value="TreeGrafter"/>
</dbReference>
<dbReference type="Gene3D" id="3.40.50.1820">
    <property type="entry name" value="alpha/beta hydrolase"/>
    <property type="match status" value="1"/>
</dbReference>
<feature type="domain" description="AB hydrolase-1" evidence="1">
    <location>
        <begin position="41"/>
        <end position="260"/>
    </location>
</feature>
<proteinExistence type="predicted"/>
<dbReference type="SUPFAM" id="SSF53474">
    <property type="entry name" value="alpha/beta-Hydrolases"/>
    <property type="match status" value="1"/>
</dbReference>
<keyword evidence="2" id="KW-0378">Hydrolase</keyword>